<evidence type="ECO:0000313" key="2">
    <source>
        <dbReference type="Proteomes" id="UP001152622"/>
    </source>
</evidence>
<dbReference type="PANTHER" id="PTHR11373:SF4">
    <property type="entry name" value="DEOXYNUCLEOSIDE TRIPHOSPHATE TRIPHOSPHOHYDROLASE SAMHD1"/>
    <property type="match status" value="1"/>
</dbReference>
<proteinExistence type="predicted"/>
<comment type="caution">
    <text evidence="1">The sequence shown here is derived from an EMBL/GenBank/DDBJ whole genome shotgun (WGS) entry which is preliminary data.</text>
</comment>
<organism evidence="1 2">
    <name type="scientific">Synaphobranchus kaupii</name>
    <name type="common">Kaup's arrowtooth eel</name>
    <dbReference type="NCBI Taxonomy" id="118154"/>
    <lineage>
        <taxon>Eukaryota</taxon>
        <taxon>Metazoa</taxon>
        <taxon>Chordata</taxon>
        <taxon>Craniata</taxon>
        <taxon>Vertebrata</taxon>
        <taxon>Euteleostomi</taxon>
        <taxon>Actinopterygii</taxon>
        <taxon>Neopterygii</taxon>
        <taxon>Teleostei</taxon>
        <taxon>Anguilliformes</taxon>
        <taxon>Synaphobranchidae</taxon>
        <taxon>Synaphobranchus</taxon>
    </lineage>
</organism>
<dbReference type="InterPro" id="IPR050135">
    <property type="entry name" value="dGTPase-like"/>
</dbReference>
<protein>
    <submittedName>
        <fullName evidence="1">Uncharacterized protein</fullName>
    </submittedName>
</protein>
<accession>A0A9Q1IZA1</accession>
<evidence type="ECO:0000313" key="1">
    <source>
        <dbReference type="EMBL" id="KAJ8361319.1"/>
    </source>
</evidence>
<dbReference type="Gene3D" id="1.10.3210.10">
    <property type="entry name" value="Hypothetical protein af1432"/>
    <property type="match status" value="1"/>
</dbReference>
<dbReference type="SUPFAM" id="SSF109604">
    <property type="entry name" value="HD-domain/PDEase-like"/>
    <property type="match status" value="1"/>
</dbReference>
<dbReference type="GO" id="GO:0045088">
    <property type="term" value="P:regulation of innate immune response"/>
    <property type="evidence" value="ECO:0007669"/>
    <property type="project" value="TreeGrafter"/>
</dbReference>
<dbReference type="Gene3D" id="3.30.70.2760">
    <property type="match status" value="1"/>
</dbReference>
<keyword evidence="2" id="KW-1185">Reference proteome</keyword>
<name>A0A9Q1IZA1_SYNKA</name>
<dbReference type="GO" id="GO:0006203">
    <property type="term" value="P:dGTP catabolic process"/>
    <property type="evidence" value="ECO:0007669"/>
    <property type="project" value="TreeGrafter"/>
</dbReference>
<dbReference type="Proteomes" id="UP001152622">
    <property type="component" value="Chromosome 5"/>
</dbReference>
<gene>
    <name evidence="1" type="ORF">SKAU_G00178440</name>
</gene>
<sequence length="304" mass="35944">MLDEMIKNLEDKTTKKKEDKKAIKFVKDNLEFIKELINPPNHHFKEGTDPPKKLTHYKSFLYEIVSNKRNGIDVDKMDYFARDCYHLGIASNFNFRRFFKFARVCLCEEEMQICMRDKEVGNMYELYHTRNNIHWKACQHKVTSAIDTMIVDAFIKADGVLKISDSLLDVKEHTKLTDGIYQKILHLDVKEELDARDKENLIEAQKILQRIERRELYTCVCEIYFTEKGHKPITQVNQEALAKELGEDIETKIMERTYGMKGVDPIEQINFYTKRKPNETGKLKRRNVSQLLPNVFIEKVLHIY</sequence>
<dbReference type="GO" id="GO:0051607">
    <property type="term" value="P:defense response to virus"/>
    <property type="evidence" value="ECO:0007669"/>
    <property type="project" value="TreeGrafter"/>
</dbReference>
<dbReference type="EMBL" id="JAINUF010000005">
    <property type="protein sequence ID" value="KAJ8361319.1"/>
    <property type="molecule type" value="Genomic_DNA"/>
</dbReference>
<dbReference type="GO" id="GO:0008832">
    <property type="term" value="F:dGTPase activity"/>
    <property type="evidence" value="ECO:0007669"/>
    <property type="project" value="TreeGrafter"/>
</dbReference>
<dbReference type="PANTHER" id="PTHR11373">
    <property type="entry name" value="DEOXYNUCLEOSIDE TRIPHOSPHATE TRIPHOSPHOHYDROLASE"/>
    <property type="match status" value="1"/>
</dbReference>
<dbReference type="OrthoDB" id="9991235at2759"/>
<dbReference type="GO" id="GO:0005634">
    <property type="term" value="C:nucleus"/>
    <property type="evidence" value="ECO:0007669"/>
    <property type="project" value="TreeGrafter"/>
</dbReference>
<reference evidence="1" key="1">
    <citation type="journal article" date="2023" name="Science">
        <title>Genome structures resolve the early diversification of teleost fishes.</title>
        <authorList>
            <person name="Parey E."/>
            <person name="Louis A."/>
            <person name="Montfort J."/>
            <person name="Bouchez O."/>
            <person name="Roques C."/>
            <person name="Iampietro C."/>
            <person name="Lluch J."/>
            <person name="Castinel A."/>
            <person name="Donnadieu C."/>
            <person name="Desvignes T."/>
            <person name="Floi Bucao C."/>
            <person name="Jouanno E."/>
            <person name="Wen M."/>
            <person name="Mejri S."/>
            <person name="Dirks R."/>
            <person name="Jansen H."/>
            <person name="Henkel C."/>
            <person name="Chen W.J."/>
            <person name="Zahm M."/>
            <person name="Cabau C."/>
            <person name="Klopp C."/>
            <person name="Thompson A.W."/>
            <person name="Robinson-Rechavi M."/>
            <person name="Braasch I."/>
            <person name="Lecointre G."/>
            <person name="Bobe J."/>
            <person name="Postlethwait J.H."/>
            <person name="Berthelot C."/>
            <person name="Roest Crollius H."/>
            <person name="Guiguen Y."/>
        </authorList>
    </citation>
    <scope>NUCLEOTIDE SEQUENCE</scope>
    <source>
        <strain evidence="1">WJC10195</strain>
    </source>
</reference>
<dbReference type="AlphaFoldDB" id="A0A9Q1IZA1"/>